<keyword evidence="11" id="KW-1185">Reference proteome</keyword>
<comment type="caution">
    <text evidence="10">The sequence shown here is derived from an EMBL/GenBank/DDBJ whole genome shotgun (WGS) entry which is preliminary data.</text>
</comment>
<gene>
    <name evidence="10" type="ORF">IFO71_06220</name>
</gene>
<evidence type="ECO:0000256" key="7">
    <source>
        <dbReference type="ARBA" id="ARBA00023139"/>
    </source>
</evidence>
<keyword evidence="4" id="KW-1003">Cell membrane</keyword>
<dbReference type="Pfam" id="PF03783">
    <property type="entry name" value="CsgG"/>
    <property type="match status" value="1"/>
</dbReference>
<evidence type="ECO:0000313" key="11">
    <source>
        <dbReference type="Proteomes" id="UP000613768"/>
    </source>
</evidence>
<feature type="signal peptide" evidence="9">
    <location>
        <begin position="1"/>
        <end position="21"/>
    </location>
</feature>
<evidence type="ECO:0000256" key="9">
    <source>
        <dbReference type="SAM" id="SignalP"/>
    </source>
</evidence>
<dbReference type="InterPro" id="IPR005534">
    <property type="entry name" value="Curli_assmbl/transp-comp_CsgG"/>
</dbReference>
<protein>
    <recommendedName>
        <fullName evidence="3">Curli production assembly/transport component CsgG</fullName>
    </recommendedName>
</protein>
<evidence type="ECO:0000256" key="2">
    <source>
        <dbReference type="ARBA" id="ARBA00008899"/>
    </source>
</evidence>
<dbReference type="Proteomes" id="UP000613768">
    <property type="component" value="Unassembled WGS sequence"/>
</dbReference>
<dbReference type="EMBL" id="JACYTR010000008">
    <property type="protein sequence ID" value="MBD8525334.1"/>
    <property type="molecule type" value="Genomic_DNA"/>
</dbReference>
<sequence length="235" mass="24346">MRKFVLGLSLVFGLVPALAAAADGPVLGVIEFKNESGAGWWRGGVGWELASMLSNELAATNAFRVVERSKLEAVLSEQNLAASGRVSGGTGAQIGKLTGAQYLVAGTVTAYEENTKGTGGGISFGGVSLGGKSSEAYLAVDIRVINATTGEIDFVRTIEGRSKGGGMSIGLSRGGFGGSLSQEKKTPAGKAIRAALVEITDYLECAMVKQNSCMNDYDAKEAKRRDSSRGALKLD</sequence>
<dbReference type="AlphaFoldDB" id="A0AAW3ZIH9"/>
<evidence type="ECO:0000313" key="10">
    <source>
        <dbReference type="EMBL" id="MBD8525334.1"/>
    </source>
</evidence>
<dbReference type="GO" id="GO:0030288">
    <property type="term" value="C:outer membrane-bounded periplasmic space"/>
    <property type="evidence" value="ECO:0007669"/>
    <property type="project" value="InterPro"/>
</dbReference>
<dbReference type="Gene3D" id="3.40.50.10610">
    <property type="entry name" value="ABC-type transport auxiliary lipoprotein component"/>
    <property type="match status" value="2"/>
</dbReference>
<keyword evidence="7" id="KW-0564">Palmitate</keyword>
<evidence type="ECO:0000256" key="5">
    <source>
        <dbReference type="ARBA" id="ARBA00022729"/>
    </source>
</evidence>
<comment type="function">
    <text evidence="1">May be involved in the biogenesis of curli organelles.</text>
</comment>
<accession>A0AAW3ZIH9</accession>
<keyword evidence="5 9" id="KW-0732">Signal</keyword>
<dbReference type="RefSeq" id="WP_192028677.1">
    <property type="nucleotide sequence ID" value="NZ_JACYTR010000008.1"/>
</dbReference>
<evidence type="ECO:0000256" key="3">
    <source>
        <dbReference type="ARBA" id="ARBA00014028"/>
    </source>
</evidence>
<keyword evidence="6" id="KW-0472">Membrane</keyword>
<keyword evidence="8" id="KW-0449">Lipoprotein</keyword>
<evidence type="ECO:0000256" key="1">
    <source>
        <dbReference type="ARBA" id="ARBA00003989"/>
    </source>
</evidence>
<evidence type="ECO:0000256" key="4">
    <source>
        <dbReference type="ARBA" id="ARBA00022475"/>
    </source>
</evidence>
<evidence type="ECO:0000256" key="8">
    <source>
        <dbReference type="ARBA" id="ARBA00023288"/>
    </source>
</evidence>
<reference evidence="10 11" key="1">
    <citation type="submission" date="2020-09" db="EMBL/GenBank/DDBJ databases">
        <title>Pseudoxanthomonas sp. CAU 1598 isolated from sand of Yaerae Beach.</title>
        <authorList>
            <person name="Kim W."/>
        </authorList>
    </citation>
    <scope>NUCLEOTIDE SEQUENCE [LARGE SCALE GENOMIC DNA]</scope>
    <source>
        <strain evidence="10 11">CAU 1598</strain>
    </source>
</reference>
<proteinExistence type="inferred from homology"/>
<organism evidence="10 11">
    <name type="scientific">Pseudomarimonas arenosa</name>
    <dbReference type="NCBI Taxonomy" id="2774145"/>
    <lineage>
        <taxon>Bacteria</taxon>
        <taxon>Pseudomonadati</taxon>
        <taxon>Pseudomonadota</taxon>
        <taxon>Gammaproteobacteria</taxon>
        <taxon>Lysobacterales</taxon>
        <taxon>Lysobacteraceae</taxon>
        <taxon>Pseudomarimonas</taxon>
    </lineage>
</organism>
<feature type="chain" id="PRO_5044002949" description="Curli production assembly/transport component CsgG" evidence="9">
    <location>
        <begin position="22"/>
        <end position="235"/>
    </location>
</feature>
<comment type="similarity">
    <text evidence="2">Belongs to the CsgG family.</text>
</comment>
<dbReference type="PANTHER" id="PTHR41164:SF1">
    <property type="entry name" value="CURLI PRODUCTION ASSEMBLY_TRANSPORT COMPONENT CSGG"/>
    <property type="match status" value="1"/>
</dbReference>
<evidence type="ECO:0000256" key="6">
    <source>
        <dbReference type="ARBA" id="ARBA00023136"/>
    </source>
</evidence>
<name>A0AAW3ZIH9_9GAMM</name>
<dbReference type="PANTHER" id="PTHR41164">
    <property type="entry name" value="CURLI PRODUCTION ASSEMBLY/TRANSPORT COMPONENT CSGG"/>
    <property type="match status" value="1"/>
</dbReference>